<evidence type="ECO:0000313" key="4">
    <source>
        <dbReference type="Proteomes" id="UP001193081"/>
    </source>
</evidence>
<keyword evidence="3" id="KW-0547">Nucleotide-binding</keyword>
<feature type="region of interest" description="Disordered" evidence="1">
    <location>
        <begin position="238"/>
        <end position="261"/>
    </location>
</feature>
<keyword evidence="3" id="KW-0067">ATP-binding</keyword>
<name>A0ABS4D4W3_9CHLR</name>
<evidence type="ECO:0000313" key="3">
    <source>
        <dbReference type="EMBL" id="MBP1464474.1"/>
    </source>
</evidence>
<dbReference type="InterPro" id="IPR051162">
    <property type="entry name" value="T4SS_component"/>
</dbReference>
<dbReference type="EMBL" id="SIJK02000002">
    <property type="protein sequence ID" value="MBP1464474.1"/>
    <property type="molecule type" value="Genomic_DNA"/>
</dbReference>
<reference evidence="3 4" key="1">
    <citation type="submission" date="2021-03" db="EMBL/GenBank/DDBJ databases">
        <authorList>
            <person name="Grouzdev D.S."/>
        </authorList>
    </citation>
    <scope>NUCLEOTIDE SEQUENCE [LARGE SCALE GENOMIC DNA]</scope>
    <source>
        <strain evidence="3 4">M50-1</strain>
    </source>
</reference>
<organism evidence="3 4">
    <name type="scientific">Candidatus Chloroploca mongolica</name>
    <dbReference type="NCBI Taxonomy" id="2528176"/>
    <lineage>
        <taxon>Bacteria</taxon>
        <taxon>Bacillati</taxon>
        <taxon>Chloroflexota</taxon>
        <taxon>Chloroflexia</taxon>
        <taxon>Chloroflexales</taxon>
        <taxon>Chloroflexineae</taxon>
        <taxon>Oscillochloridaceae</taxon>
        <taxon>Candidatus Chloroploca</taxon>
    </lineage>
</organism>
<proteinExistence type="predicted"/>
<dbReference type="PANTHER" id="PTHR30121">
    <property type="entry name" value="UNCHARACTERIZED PROTEIN YJGR-RELATED"/>
    <property type="match status" value="1"/>
</dbReference>
<evidence type="ECO:0000256" key="1">
    <source>
        <dbReference type="SAM" id="MobiDB-lite"/>
    </source>
</evidence>
<dbReference type="Proteomes" id="UP001193081">
    <property type="component" value="Unassembled WGS sequence"/>
</dbReference>
<dbReference type="Gene3D" id="3.40.50.300">
    <property type="entry name" value="P-loop containing nucleotide triphosphate hydrolases"/>
    <property type="match status" value="2"/>
</dbReference>
<dbReference type="PANTHER" id="PTHR30121:SF6">
    <property type="entry name" value="SLR6007 PROTEIN"/>
    <property type="match status" value="1"/>
</dbReference>
<keyword evidence="4" id="KW-1185">Reference proteome</keyword>
<dbReference type="GO" id="GO:0005524">
    <property type="term" value="F:ATP binding"/>
    <property type="evidence" value="ECO:0007669"/>
    <property type="project" value="UniProtKB-KW"/>
</dbReference>
<feature type="compositionally biased region" description="Basic and acidic residues" evidence="1">
    <location>
        <begin position="238"/>
        <end position="248"/>
    </location>
</feature>
<protein>
    <submittedName>
        <fullName evidence="3">ATP-binding protein</fullName>
    </submittedName>
</protein>
<dbReference type="SUPFAM" id="SSF52540">
    <property type="entry name" value="P-loop containing nucleoside triphosphate hydrolases"/>
    <property type="match status" value="1"/>
</dbReference>
<dbReference type="InterPro" id="IPR002789">
    <property type="entry name" value="HerA_central"/>
</dbReference>
<feature type="domain" description="Helicase HerA central" evidence="2">
    <location>
        <begin position="449"/>
        <end position="531"/>
    </location>
</feature>
<dbReference type="RefSeq" id="WP_167857215.1">
    <property type="nucleotide sequence ID" value="NZ_SIJK02000002.1"/>
</dbReference>
<gene>
    <name evidence="3" type="ORF">EYB53_002015</name>
</gene>
<dbReference type="InterPro" id="IPR027417">
    <property type="entry name" value="P-loop_NTPase"/>
</dbReference>
<sequence length="959" mass="106763">MNNAFVEMPVLHLITAPSYLLTGQKQDACHCFFAATITSIPELASYPEFEHVDLLDQLRRVLDTQRLLLIGLAQQQPHQGRARALDLRYIFQPEEPSRRLTIALLGKSVAASTEEAHKEAEALWLELNALFPRHLYRSGLQPVMTEDELARIMRPISEGQCVITLHKRVEQTRLLRLPGAHPVAYPLRWGLSTLRELCKTMLQANAPCMLSSALAPTSLTSDERQALNTIAGRLRRMGEGRERSRRMGEASSLTGGERQVQLQSRVGQERELFLPDPQAQINAEIYEQSLRQLEHALLWRCYVVGRGAMPHSVAGAFVAEVVGASQPTPSSNEPAPTAYLPETLPLEREERRQALSNLDHLEFAPHAHQWSVAEGGDLAQAYNQLTRLPCLIDVQEASCVFKLPCLPSRDEIGVRLHSGAFVSQRPFEHEVGALKLGRGDDQALWAVALNDLTRHTLIAGTTGSGKTTTCLNLLEGLLRNQPAIPFLVLEPVNAEHNDYRALLDLQHGPQVNLFTLGDEETAPFRLNPFALAKGISAGEHIAALMTCFKAALPMWEPLPRIFLKALRRTYYRAGWGPSRKARGTGNPSFPTIYDFYTELCMVVDNEIEHAGEVRDNIRGATKLRIEALIESGCGRILTSRESLPADVWLEQPTILELRHIGDDEDRSLMSAFVLLALREHCEATRKRQGGLQHITLIEEAHRLLGQAPEGASPEVSNIKGQAAAAFAQMLAETRKYGEGLIIAEQLPTKLVPDVLGNTGLKIMHRLTAKEDREVMGRSMRFTPFQEDHVAALSLGQAALFASAMEAPVLITIEGTRWDKLREHAPTDQAVRERMQALYAAQPTIRLPFAGCAQCPLPCQVRDHGEALAADRSRGYEAMVYAVAEQFAEEGTLHAFFTQLAHQSRQFAAHQTGAHSSLEQTAIAYCTFLHFKVRSSMLRHRSDTVWEENFRQAQRTLGQV</sequence>
<evidence type="ECO:0000259" key="2">
    <source>
        <dbReference type="Pfam" id="PF01935"/>
    </source>
</evidence>
<comment type="caution">
    <text evidence="3">The sequence shown here is derived from an EMBL/GenBank/DDBJ whole genome shotgun (WGS) entry which is preliminary data.</text>
</comment>
<dbReference type="Pfam" id="PF01935">
    <property type="entry name" value="DUF87"/>
    <property type="match status" value="1"/>
</dbReference>
<accession>A0ABS4D4W3</accession>